<organism evidence="1 2">
    <name type="scientific">Brachionus calyciflorus</name>
    <dbReference type="NCBI Taxonomy" id="104777"/>
    <lineage>
        <taxon>Eukaryota</taxon>
        <taxon>Metazoa</taxon>
        <taxon>Spiralia</taxon>
        <taxon>Gnathifera</taxon>
        <taxon>Rotifera</taxon>
        <taxon>Eurotatoria</taxon>
        <taxon>Monogononta</taxon>
        <taxon>Pseudotrocha</taxon>
        <taxon>Ploima</taxon>
        <taxon>Brachionidae</taxon>
        <taxon>Brachionus</taxon>
    </lineage>
</organism>
<accession>A0A814HI70</accession>
<sequence>MSNLNKETILNLKLSELNLMRVKDRKFIKITGKIDLNNELNDGKQLVIYSDESLDSILPNKFLLENGLELEDLEEIKPNSKNEIEIFKCLVDLSYLEDFELKNINLQHDLVQFFGYKDSSSTKIDCKFRAVYYRILKRTNLNKYYMAMNIQNSYLNKKLKN</sequence>
<evidence type="ECO:0000313" key="2">
    <source>
        <dbReference type="Proteomes" id="UP000663879"/>
    </source>
</evidence>
<evidence type="ECO:0000313" key="1">
    <source>
        <dbReference type="EMBL" id="CAF1009776.1"/>
    </source>
</evidence>
<comment type="caution">
    <text evidence="1">The sequence shown here is derived from an EMBL/GenBank/DDBJ whole genome shotgun (WGS) entry which is preliminary data.</text>
</comment>
<dbReference type="AlphaFoldDB" id="A0A814HI70"/>
<dbReference type="Proteomes" id="UP000663879">
    <property type="component" value="Unassembled WGS sequence"/>
</dbReference>
<name>A0A814HI70_9BILA</name>
<reference evidence="1" key="1">
    <citation type="submission" date="2021-02" db="EMBL/GenBank/DDBJ databases">
        <authorList>
            <person name="Nowell W R."/>
        </authorList>
    </citation>
    <scope>NUCLEOTIDE SEQUENCE</scope>
    <source>
        <strain evidence="1">Ploen Becks lab</strain>
    </source>
</reference>
<dbReference type="EMBL" id="CAJNOC010004108">
    <property type="protein sequence ID" value="CAF1009776.1"/>
    <property type="molecule type" value="Genomic_DNA"/>
</dbReference>
<gene>
    <name evidence="1" type="ORF">OXX778_LOCUS16833</name>
</gene>
<keyword evidence="2" id="KW-1185">Reference proteome</keyword>
<proteinExistence type="predicted"/>
<protein>
    <submittedName>
        <fullName evidence="1">Uncharacterized protein</fullName>
    </submittedName>
</protein>